<dbReference type="PRINTS" id="PR01070">
    <property type="entry name" value="ACCCTRFRASEB"/>
</dbReference>
<accession>A0A7W8FUR0</accession>
<name>A0A7W8FUR0_9FIRM</name>
<dbReference type="HAMAP" id="MF_01395">
    <property type="entry name" value="AcetylCoA_CT_beta"/>
    <property type="match status" value="1"/>
</dbReference>
<dbReference type="EC" id="2.1.3.15" evidence="4"/>
<dbReference type="AlphaFoldDB" id="A0A7W8FUR0"/>
<comment type="subunit">
    <text evidence="4">Acetyl-CoA carboxylase is a heterohexamer composed of biotin carboxyl carrier protein (AccB), biotin carboxylase (AccC) and two subunits each of ACCase subunit alpha (AccA) and ACCase subunit beta (AccD).</text>
</comment>
<keyword evidence="4" id="KW-0547">Nucleotide-binding</keyword>
<dbReference type="InterPro" id="IPR034733">
    <property type="entry name" value="AcCoA_carboxyl_beta"/>
</dbReference>
<keyword evidence="4" id="KW-0863">Zinc-finger</keyword>
<keyword evidence="4" id="KW-0963">Cytoplasm</keyword>
<dbReference type="PROSITE" id="PS50980">
    <property type="entry name" value="COA_CT_NTER"/>
    <property type="match status" value="1"/>
</dbReference>
<dbReference type="SUPFAM" id="SSF52096">
    <property type="entry name" value="ClpP/crotonase"/>
    <property type="match status" value="1"/>
</dbReference>
<keyword evidence="7" id="KW-0436">Ligase</keyword>
<evidence type="ECO:0000313" key="8">
    <source>
        <dbReference type="Proteomes" id="UP000539953"/>
    </source>
</evidence>
<evidence type="ECO:0000256" key="3">
    <source>
        <dbReference type="ARBA" id="ARBA00023098"/>
    </source>
</evidence>
<feature type="compositionally biased region" description="Basic and acidic residues" evidence="5">
    <location>
        <begin position="1"/>
        <end position="11"/>
    </location>
</feature>
<keyword evidence="4" id="KW-0276">Fatty acid metabolism</keyword>
<comment type="function">
    <text evidence="4">Component of the acetyl coenzyme A carboxylase (ACC) complex. Biotin carboxylase (BC) catalyzes the carboxylation of biotin on its carrier protein (BCCP) and then the CO(2) group is transferred by the transcarboxylase to acetyl-CoA to form malonyl-CoA.</text>
</comment>
<gene>
    <name evidence="4" type="primary">accD</name>
    <name evidence="7" type="ORF">HNQ47_000366</name>
</gene>
<evidence type="ECO:0000256" key="2">
    <source>
        <dbReference type="ARBA" id="ARBA00022679"/>
    </source>
</evidence>
<dbReference type="GO" id="GO:0008270">
    <property type="term" value="F:zinc ion binding"/>
    <property type="evidence" value="ECO:0007669"/>
    <property type="project" value="UniProtKB-UniRule"/>
</dbReference>
<feature type="region of interest" description="Disordered" evidence="5">
    <location>
        <begin position="1"/>
        <end position="25"/>
    </location>
</feature>
<dbReference type="PANTHER" id="PTHR42995">
    <property type="entry name" value="ACETYL-COENZYME A CARBOXYLASE CARBOXYL TRANSFERASE SUBUNIT BETA, CHLOROPLASTIC"/>
    <property type="match status" value="1"/>
</dbReference>
<comment type="caution">
    <text evidence="7">The sequence shown here is derived from an EMBL/GenBank/DDBJ whole genome shotgun (WGS) entry which is preliminary data.</text>
</comment>
<keyword evidence="8" id="KW-1185">Reference proteome</keyword>
<evidence type="ECO:0000256" key="1">
    <source>
        <dbReference type="ARBA" id="ARBA00022516"/>
    </source>
</evidence>
<keyword evidence="4" id="KW-0275">Fatty acid biosynthesis</keyword>
<dbReference type="Gene3D" id="3.90.226.10">
    <property type="entry name" value="2-enoyl-CoA Hydratase, Chain A, domain 1"/>
    <property type="match status" value="1"/>
</dbReference>
<feature type="domain" description="CoA carboxyltransferase N-terminal" evidence="6">
    <location>
        <begin position="31"/>
        <end position="288"/>
    </location>
</feature>
<dbReference type="PANTHER" id="PTHR42995:SF5">
    <property type="entry name" value="ACETYL-COENZYME A CARBOXYLASE CARBOXYL TRANSFERASE SUBUNIT BETA, CHLOROPLASTIC"/>
    <property type="match status" value="1"/>
</dbReference>
<sequence>MNPFENRREHFSGILQRPRRPEPAKEIPDHVFKTCPKCHDNIVYSDLLRNAYVCPFCGYHFKISARERIRQWTDENSFREMDKDAVTINAYHFDGYDQKLEHAQMSTGMNEAVVCGTAMIDKQPCALAVMDSHFMMGSMGSVVGEKITRLIEYADRNDLPLIISCTSGGARMQEGIRSLTQMAKTSAALKQFSNHGHLYISVLTHPTTGGVSASFAMLGDIILAEPGALIGFAGRRVIEQTINETLPEDFQHAEFLLEKGFIDKIVDRKEMRETLAELLKMHGGNVYE</sequence>
<dbReference type="Proteomes" id="UP000539953">
    <property type="component" value="Unassembled WGS sequence"/>
</dbReference>
<dbReference type="GO" id="GO:0009317">
    <property type="term" value="C:acetyl-CoA carboxylase complex"/>
    <property type="evidence" value="ECO:0007669"/>
    <property type="project" value="InterPro"/>
</dbReference>
<evidence type="ECO:0000256" key="4">
    <source>
        <dbReference type="HAMAP-Rule" id="MF_01395"/>
    </source>
</evidence>
<dbReference type="InterPro" id="IPR011762">
    <property type="entry name" value="COA_CT_N"/>
</dbReference>
<comment type="subcellular location">
    <subcellularLocation>
        <location evidence="4">Cytoplasm</location>
    </subcellularLocation>
</comment>
<dbReference type="GO" id="GO:2001295">
    <property type="term" value="P:malonyl-CoA biosynthetic process"/>
    <property type="evidence" value="ECO:0007669"/>
    <property type="project" value="UniProtKB-UniRule"/>
</dbReference>
<dbReference type="GO" id="GO:0003989">
    <property type="term" value="F:acetyl-CoA carboxylase activity"/>
    <property type="evidence" value="ECO:0007669"/>
    <property type="project" value="InterPro"/>
</dbReference>
<keyword evidence="4" id="KW-0862">Zinc</keyword>
<reference evidence="7 8" key="1">
    <citation type="submission" date="2020-08" db="EMBL/GenBank/DDBJ databases">
        <title>Genomic Encyclopedia of Type Strains, Phase IV (KMG-IV): sequencing the most valuable type-strain genomes for metagenomic binning, comparative biology and taxonomic classification.</title>
        <authorList>
            <person name="Goeker M."/>
        </authorList>
    </citation>
    <scope>NUCLEOTIDE SEQUENCE [LARGE SCALE GENOMIC DNA]</scope>
    <source>
        <strain evidence="7 8">DSM 25799</strain>
    </source>
</reference>
<evidence type="ECO:0000259" key="6">
    <source>
        <dbReference type="PROSITE" id="PS50980"/>
    </source>
</evidence>
<dbReference type="NCBIfam" id="TIGR00515">
    <property type="entry name" value="accD"/>
    <property type="match status" value="1"/>
</dbReference>
<feature type="binding site" evidence="4">
    <location>
        <position position="54"/>
    </location>
    <ligand>
        <name>Zn(2+)</name>
        <dbReference type="ChEBI" id="CHEBI:29105"/>
    </ligand>
</feature>
<organism evidence="7 8">
    <name type="scientific">Catenisphaera adipataccumulans</name>
    <dbReference type="NCBI Taxonomy" id="700500"/>
    <lineage>
        <taxon>Bacteria</taxon>
        <taxon>Bacillati</taxon>
        <taxon>Bacillota</taxon>
        <taxon>Erysipelotrichia</taxon>
        <taxon>Erysipelotrichales</taxon>
        <taxon>Erysipelotrichaceae</taxon>
        <taxon>Catenisphaera</taxon>
    </lineage>
</organism>
<protein>
    <recommendedName>
        <fullName evidence="4">Acetyl-coenzyme A carboxylase carboxyl transferase subunit beta</fullName>
        <shortName evidence="4">ACCase subunit beta</shortName>
        <shortName evidence="4">Acetyl-CoA carboxylase carboxyltransferase subunit beta</shortName>
        <ecNumber evidence="4">2.1.3.15</ecNumber>
    </recommendedName>
</protein>
<evidence type="ECO:0000256" key="5">
    <source>
        <dbReference type="SAM" id="MobiDB-lite"/>
    </source>
</evidence>
<keyword evidence="3 4" id="KW-0443">Lipid metabolism</keyword>
<comment type="cofactor">
    <cofactor evidence="4">
        <name>Zn(2+)</name>
        <dbReference type="ChEBI" id="CHEBI:29105"/>
    </cofactor>
    <text evidence="4">Binds 1 zinc ion per subunit.</text>
</comment>
<feature type="binding site" evidence="4">
    <location>
        <position position="57"/>
    </location>
    <ligand>
        <name>Zn(2+)</name>
        <dbReference type="ChEBI" id="CHEBI:29105"/>
    </ligand>
</feature>
<feature type="binding site" evidence="4">
    <location>
        <position position="38"/>
    </location>
    <ligand>
        <name>Zn(2+)</name>
        <dbReference type="ChEBI" id="CHEBI:29105"/>
    </ligand>
</feature>
<comment type="catalytic activity">
    <reaction evidence="4">
        <text>N(6)-carboxybiotinyl-L-lysyl-[protein] + acetyl-CoA = N(6)-biotinyl-L-lysyl-[protein] + malonyl-CoA</text>
        <dbReference type="Rhea" id="RHEA:54728"/>
        <dbReference type="Rhea" id="RHEA-COMP:10505"/>
        <dbReference type="Rhea" id="RHEA-COMP:10506"/>
        <dbReference type="ChEBI" id="CHEBI:57288"/>
        <dbReference type="ChEBI" id="CHEBI:57384"/>
        <dbReference type="ChEBI" id="CHEBI:83144"/>
        <dbReference type="ChEBI" id="CHEBI:83145"/>
        <dbReference type="EC" id="2.1.3.15"/>
    </reaction>
</comment>
<dbReference type="Pfam" id="PF01039">
    <property type="entry name" value="Carboxyl_trans"/>
    <property type="match status" value="1"/>
</dbReference>
<feature type="binding site" evidence="4">
    <location>
        <position position="35"/>
    </location>
    <ligand>
        <name>Zn(2+)</name>
        <dbReference type="ChEBI" id="CHEBI:29105"/>
    </ligand>
</feature>
<dbReference type="GO" id="GO:0006633">
    <property type="term" value="P:fatty acid biosynthetic process"/>
    <property type="evidence" value="ECO:0007669"/>
    <property type="project" value="UniProtKB-KW"/>
</dbReference>
<keyword evidence="4" id="KW-0479">Metal-binding</keyword>
<keyword evidence="4" id="KW-0067">ATP-binding</keyword>
<comment type="similarity">
    <text evidence="4">Belongs to the AccD/PCCB family.</text>
</comment>
<dbReference type="InterPro" id="IPR000438">
    <property type="entry name" value="Acetyl_CoA_COase_Trfase_b_su"/>
</dbReference>
<dbReference type="InterPro" id="IPR029045">
    <property type="entry name" value="ClpP/crotonase-like_dom_sf"/>
</dbReference>
<dbReference type="EMBL" id="JACHHK010000001">
    <property type="protein sequence ID" value="MBB5182363.1"/>
    <property type="molecule type" value="Genomic_DNA"/>
</dbReference>
<proteinExistence type="inferred from homology"/>
<keyword evidence="2 4" id="KW-0808">Transferase</keyword>
<dbReference type="GO" id="GO:0005524">
    <property type="term" value="F:ATP binding"/>
    <property type="evidence" value="ECO:0007669"/>
    <property type="project" value="UniProtKB-KW"/>
</dbReference>
<dbReference type="RefSeq" id="WP_183326962.1">
    <property type="nucleotide sequence ID" value="NZ_JACHHK010000001.1"/>
</dbReference>
<dbReference type="GO" id="GO:0016743">
    <property type="term" value="F:carboxyl- or carbamoyltransferase activity"/>
    <property type="evidence" value="ECO:0007669"/>
    <property type="project" value="UniProtKB-UniRule"/>
</dbReference>
<evidence type="ECO:0000313" key="7">
    <source>
        <dbReference type="EMBL" id="MBB5182363.1"/>
    </source>
</evidence>
<dbReference type="UniPathway" id="UPA00655">
    <property type="reaction ID" value="UER00711"/>
</dbReference>
<keyword evidence="1 4" id="KW-0444">Lipid biosynthesis</keyword>
<feature type="zinc finger region" description="C4-type" evidence="4">
    <location>
        <begin position="35"/>
        <end position="57"/>
    </location>
</feature>
<comment type="pathway">
    <text evidence="4">Lipid metabolism; malonyl-CoA biosynthesis; malonyl-CoA from acetyl-CoA: step 1/1.</text>
</comment>